<comment type="subunit">
    <text evidence="9">The complex comprises the extracytoplasmic solute receptor protein and the two transmembrane proteins.</text>
</comment>
<accession>F3KT85</accession>
<evidence type="ECO:0000256" key="8">
    <source>
        <dbReference type="ARBA" id="ARBA00038436"/>
    </source>
</evidence>
<evidence type="ECO:0000256" key="1">
    <source>
        <dbReference type="ARBA" id="ARBA00004429"/>
    </source>
</evidence>
<comment type="similarity">
    <text evidence="8 9">Belongs to the TRAP transporter small permease family.</text>
</comment>
<evidence type="ECO:0000256" key="7">
    <source>
        <dbReference type="ARBA" id="ARBA00023136"/>
    </source>
</evidence>
<evidence type="ECO:0000259" key="10">
    <source>
        <dbReference type="Pfam" id="PF04290"/>
    </source>
</evidence>
<evidence type="ECO:0000256" key="5">
    <source>
        <dbReference type="ARBA" id="ARBA00022692"/>
    </source>
</evidence>
<name>F3KT85_9BURK</name>
<dbReference type="Proteomes" id="UP000016368">
    <property type="component" value="Unassembled WGS sequence"/>
</dbReference>
<feature type="domain" description="Tripartite ATP-independent periplasmic transporters DctQ component" evidence="10">
    <location>
        <begin position="30"/>
        <end position="162"/>
    </location>
</feature>
<reference evidence="11 12" key="1">
    <citation type="journal article" date="2011" name="EMBO J.">
        <title>Structural diversity of bacterial flagellar motors.</title>
        <authorList>
            <person name="Chen S."/>
            <person name="Beeby M."/>
            <person name="Murphy G.E."/>
            <person name="Leadbetter J.R."/>
            <person name="Hendrixson D.R."/>
            <person name="Briegel A."/>
            <person name="Li Z."/>
            <person name="Shi J."/>
            <person name="Tocheva E.I."/>
            <person name="Muller A."/>
            <person name="Dobro M.J."/>
            <person name="Jensen G.J."/>
        </authorList>
    </citation>
    <scope>NUCLEOTIDE SEQUENCE [LARGE SCALE GENOMIC DNA]</scope>
    <source>
        <strain evidence="11 12">ATCC 19624</strain>
    </source>
</reference>
<evidence type="ECO:0000256" key="6">
    <source>
        <dbReference type="ARBA" id="ARBA00022989"/>
    </source>
</evidence>
<protein>
    <recommendedName>
        <fullName evidence="9">TRAP transporter small permease protein</fullName>
    </recommendedName>
</protein>
<keyword evidence="2 9" id="KW-0813">Transport</keyword>
<keyword evidence="12" id="KW-1185">Reference proteome</keyword>
<dbReference type="Pfam" id="PF04290">
    <property type="entry name" value="DctQ"/>
    <property type="match status" value="1"/>
</dbReference>
<organism evidence="11 12">
    <name type="scientific">Hylemonella gracilis ATCC 19624</name>
    <dbReference type="NCBI Taxonomy" id="887062"/>
    <lineage>
        <taxon>Bacteria</taxon>
        <taxon>Pseudomonadati</taxon>
        <taxon>Pseudomonadota</taxon>
        <taxon>Betaproteobacteria</taxon>
        <taxon>Burkholderiales</taxon>
        <taxon>Comamonadaceae</taxon>
        <taxon>Hylemonella</taxon>
    </lineage>
</organism>
<proteinExistence type="inferred from homology"/>
<dbReference type="PANTHER" id="PTHR35011:SF4">
    <property type="entry name" value="SLL1102 PROTEIN"/>
    <property type="match status" value="1"/>
</dbReference>
<evidence type="ECO:0000256" key="2">
    <source>
        <dbReference type="ARBA" id="ARBA00022448"/>
    </source>
</evidence>
<comment type="caution">
    <text evidence="11">The sequence shown here is derived from an EMBL/GenBank/DDBJ whole genome shotgun (WGS) entry which is preliminary data.</text>
</comment>
<keyword evidence="3" id="KW-1003">Cell membrane</keyword>
<sequence>MKKAKVALMGAIEAWTDFIGRVTLWVTLLMIGLVATNVALRYLFSFGSVWAQELEWHLLAALILLGMSYALQRGDNVRVDLFYAGYSPRAKFVVDVVSVLLMLVVSLLFIKLSIAYVAQSWSINETSPDPGGIPWRWAIKSLIPLGYALVALQSVGALLRLFHQRQEAVSGGTNGMGEGGHV</sequence>
<dbReference type="AlphaFoldDB" id="F3KT85"/>
<keyword evidence="7 9" id="KW-0472">Membrane</keyword>
<keyword evidence="5 9" id="KW-0812">Transmembrane</keyword>
<evidence type="ECO:0000256" key="9">
    <source>
        <dbReference type="RuleBase" id="RU369079"/>
    </source>
</evidence>
<dbReference type="STRING" id="887062.HGR_08329"/>
<feature type="transmembrane region" description="Helical" evidence="9">
    <location>
        <begin position="21"/>
        <end position="44"/>
    </location>
</feature>
<comment type="function">
    <text evidence="9">Part of the tripartite ATP-independent periplasmic (TRAP) transport system.</text>
</comment>
<comment type="subcellular location">
    <subcellularLocation>
        <location evidence="1 9">Cell inner membrane</location>
        <topology evidence="1 9">Multi-pass membrane protein</topology>
    </subcellularLocation>
</comment>
<gene>
    <name evidence="11" type="ORF">HGR_08329</name>
</gene>
<dbReference type="InterPro" id="IPR055348">
    <property type="entry name" value="DctQ"/>
</dbReference>
<dbReference type="GO" id="GO:0005886">
    <property type="term" value="C:plasma membrane"/>
    <property type="evidence" value="ECO:0007669"/>
    <property type="project" value="UniProtKB-SubCell"/>
</dbReference>
<evidence type="ECO:0000256" key="4">
    <source>
        <dbReference type="ARBA" id="ARBA00022519"/>
    </source>
</evidence>
<keyword evidence="6 9" id="KW-1133">Transmembrane helix</keyword>
<evidence type="ECO:0000256" key="3">
    <source>
        <dbReference type="ARBA" id="ARBA00022475"/>
    </source>
</evidence>
<dbReference type="PANTHER" id="PTHR35011">
    <property type="entry name" value="2,3-DIKETO-L-GULONATE TRAP TRANSPORTER SMALL PERMEASE PROTEIN YIAM"/>
    <property type="match status" value="1"/>
</dbReference>
<dbReference type="InterPro" id="IPR007387">
    <property type="entry name" value="TRAP_DctQ"/>
</dbReference>
<feature type="transmembrane region" description="Helical" evidence="9">
    <location>
        <begin position="92"/>
        <end position="117"/>
    </location>
</feature>
<evidence type="ECO:0000313" key="12">
    <source>
        <dbReference type="Proteomes" id="UP000016368"/>
    </source>
</evidence>
<dbReference type="eggNOG" id="COG4665">
    <property type="taxonomic scope" value="Bacteria"/>
</dbReference>
<dbReference type="GO" id="GO:0022857">
    <property type="term" value="F:transmembrane transporter activity"/>
    <property type="evidence" value="ECO:0007669"/>
    <property type="project" value="UniProtKB-UniRule"/>
</dbReference>
<feature type="transmembrane region" description="Helical" evidence="9">
    <location>
        <begin position="137"/>
        <end position="159"/>
    </location>
</feature>
<dbReference type="RefSeq" id="WP_006297716.1">
    <property type="nucleotide sequence ID" value="NZ_AEGR01000055.1"/>
</dbReference>
<feature type="transmembrane region" description="Helical" evidence="9">
    <location>
        <begin position="56"/>
        <end position="71"/>
    </location>
</feature>
<evidence type="ECO:0000313" key="11">
    <source>
        <dbReference type="EMBL" id="EGI76986.1"/>
    </source>
</evidence>
<dbReference type="EMBL" id="AEGR01000055">
    <property type="protein sequence ID" value="EGI76986.1"/>
    <property type="molecule type" value="Genomic_DNA"/>
</dbReference>
<keyword evidence="4 9" id="KW-0997">Cell inner membrane</keyword>